<gene>
    <name evidence="7" type="ORF">ABOD76_05365</name>
</gene>
<name>A0AAU7UBJ3_9DEIO</name>
<dbReference type="InterPro" id="IPR010998">
    <property type="entry name" value="Integrase_recombinase_N"/>
</dbReference>
<dbReference type="InterPro" id="IPR011010">
    <property type="entry name" value="DNA_brk_join_enz"/>
</dbReference>
<evidence type="ECO:0000259" key="6">
    <source>
        <dbReference type="PROSITE" id="PS51900"/>
    </source>
</evidence>
<dbReference type="GO" id="GO:0006310">
    <property type="term" value="P:DNA recombination"/>
    <property type="evidence" value="ECO:0007669"/>
    <property type="project" value="UniProtKB-KW"/>
</dbReference>
<dbReference type="CDD" id="cd01189">
    <property type="entry name" value="INT_ICEBs1_C_like"/>
    <property type="match status" value="1"/>
</dbReference>
<sequence length="393" mass="44435">MPNQPRERGVRGAGTVRVVSAKDERPIRVRWEVWVSLPDGEKKRLSGNVSHPNNPAHAKAAGRRALELAKAKASEQRQNVADRFPDMRMSELLEQWLELRAMELRPKTLESYQSVIRLHVLPYLGTKRVRAVNIDVLTEWQQLLAQTSLQRTRVMAHQRVSQALEWAVSRGIISSNPALNRFTKPKKVQAVRQLDVYTEEERGQLVAAGRSDTGPFGMMTAFALVTGMRRGEVLSLKWSDIKGTVAFIHDSMDAQQRSDGTTKTKAGTRRFPLSSVAMKLLDEQRARQDLLRQRAGPLWTETGYVFTTGEGKPQWADNWSRAHARLCRRIGVRHLTIHDARRTYITHALKNGASEETVASQIGHSNTVLLARTYRVTLAEERARVIEVMVPGF</sequence>
<dbReference type="EMBL" id="CP158299">
    <property type="protein sequence ID" value="XBV85735.1"/>
    <property type="molecule type" value="Genomic_DNA"/>
</dbReference>
<keyword evidence="3" id="KW-0233">DNA recombination</keyword>
<dbReference type="PROSITE" id="PS51898">
    <property type="entry name" value="TYR_RECOMBINASE"/>
    <property type="match status" value="1"/>
</dbReference>
<evidence type="ECO:0000259" key="5">
    <source>
        <dbReference type="PROSITE" id="PS51898"/>
    </source>
</evidence>
<keyword evidence="2 4" id="KW-0238">DNA-binding</keyword>
<dbReference type="InterPro" id="IPR044068">
    <property type="entry name" value="CB"/>
</dbReference>
<dbReference type="GO" id="GO:0015074">
    <property type="term" value="P:DNA integration"/>
    <property type="evidence" value="ECO:0007669"/>
    <property type="project" value="UniProtKB-KW"/>
</dbReference>
<evidence type="ECO:0000256" key="3">
    <source>
        <dbReference type="ARBA" id="ARBA00023172"/>
    </source>
</evidence>
<organism evidence="7">
    <name type="scientific">Deinococcus sonorensis KR-87</name>
    <dbReference type="NCBI Taxonomy" id="694439"/>
    <lineage>
        <taxon>Bacteria</taxon>
        <taxon>Thermotogati</taxon>
        <taxon>Deinococcota</taxon>
        <taxon>Deinococci</taxon>
        <taxon>Deinococcales</taxon>
        <taxon>Deinococcaceae</taxon>
        <taxon>Deinococcus</taxon>
    </lineage>
</organism>
<feature type="domain" description="Core-binding (CB)" evidence="6">
    <location>
        <begin position="87"/>
        <end position="168"/>
    </location>
</feature>
<dbReference type="AlphaFoldDB" id="A0AAU7UBJ3"/>
<dbReference type="InterPro" id="IPR002104">
    <property type="entry name" value="Integrase_catalytic"/>
</dbReference>
<dbReference type="KEGG" id="dsc:ABOD76_05365"/>
<dbReference type="InterPro" id="IPR004107">
    <property type="entry name" value="Integrase_SAM-like_N"/>
</dbReference>
<dbReference type="Gene3D" id="1.10.443.10">
    <property type="entry name" value="Intergrase catalytic core"/>
    <property type="match status" value="1"/>
</dbReference>
<dbReference type="InterPro" id="IPR050090">
    <property type="entry name" value="Tyrosine_recombinase_XerCD"/>
</dbReference>
<keyword evidence="1" id="KW-0229">DNA integration</keyword>
<evidence type="ECO:0000256" key="4">
    <source>
        <dbReference type="PROSITE-ProRule" id="PRU01248"/>
    </source>
</evidence>
<dbReference type="Pfam" id="PF14659">
    <property type="entry name" value="Phage_int_SAM_3"/>
    <property type="match status" value="1"/>
</dbReference>
<dbReference type="GO" id="GO:0003677">
    <property type="term" value="F:DNA binding"/>
    <property type="evidence" value="ECO:0007669"/>
    <property type="project" value="UniProtKB-UniRule"/>
</dbReference>
<dbReference type="InterPro" id="IPR013762">
    <property type="entry name" value="Integrase-like_cat_sf"/>
</dbReference>
<dbReference type="PROSITE" id="PS51900">
    <property type="entry name" value="CB"/>
    <property type="match status" value="1"/>
</dbReference>
<dbReference type="Gene3D" id="1.10.150.130">
    <property type="match status" value="1"/>
</dbReference>
<dbReference type="SUPFAM" id="SSF56349">
    <property type="entry name" value="DNA breaking-rejoining enzymes"/>
    <property type="match status" value="1"/>
</dbReference>
<dbReference type="RefSeq" id="WP_350243776.1">
    <property type="nucleotide sequence ID" value="NZ_CP158299.1"/>
</dbReference>
<evidence type="ECO:0000313" key="7">
    <source>
        <dbReference type="EMBL" id="XBV85735.1"/>
    </source>
</evidence>
<reference evidence="7" key="1">
    <citation type="submission" date="2024-06" db="EMBL/GenBank/DDBJ databases">
        <title>Draft Genome Sequence of Deinococcus sonorensis Type Strain KR-87, a Biofilm Producing Representative of the Genus Deinococcus.</title>
        <authorList>
            <person name="Boren L.S."/>
            <person name="Grosso R.A."/>
            <person name="Hugenberg-Cox A.N."/>
            <person name="Hill J.T.E."/>
            <person name="Albert C.M."/>
            <person name="Tuohy J.M."/>
        </authorList>
    </citation>
    <scope>NUCLEOTIDE SEQUENCE</scope>
    <source>
        <strain evidence="7">KR-87</strain>
    </source>
</reference>
<evidence type="ECO:0000256" key="1">
    <source>
        <dbReference type="ARBA" id="ARBA00022908"/>
    </source>
</evidence>
<feature type="domain" description="Tyr recombinase" evidence="5">
    <location>
        <begin position="192"/>
        <end position="388"/>
    </location>
</feature>
<protein>
    <submittedName>
        <fullName evidence="7">Site-specific integrase</fullName>
    </submittedName>
</protein>
<dbReference type="PANTHER" id="PTHR30349">
    <property type="entry name" value="PHAGE INTEGRASE-RELATED"/>
    <property type="match status" value="1"/>
</dbReference>
<proteinExistence type="predicted"/>
<evidence type="ECO:0000256" key="2">
    <source>
        <dbReference type="ARBA" id="ARBA00023125"/>
    </source>
</evidence>
<dbReference type="Pfam" id="PF00589">
    <property type="entry name" value="Phage_integrase"/>
    <property type="match status" value="1"/>
</dbReference>
<accession>A0AAU7UBJ3</accession>